<evidence type="ECO:0000313" key="1">
    <source>
        <dbReference type="EMBL" id="RGP81658.1"/>
    </source>
</evidence>
<protein>
    <submittedName>
        <fullName evidence="1">Uncharacterized protein</fullName>
    </submittedName>
</protein>
<comment type="caution">
    <text evidence="1">The sequence shown here is derived from an EMBL/GenBank/DDBJ whole genome shotgun (WGS) entry which is preliminary data.</text>
</comment>
<dbReference type="Proteomes" id="UP000266234">
    <property type="component" value="Unassembled WGS sequence"/>
</dbReference>
<dbReference type="AlphaFoldDB" id="A0A395TAF0"/>
<keyword evidence="2" id="KW-1185">Reference proteome</keyword>
<name>A0A395TAF0_9HYPO</name>
<evidence type="ECO:0000313" key="2">
    <source>
        <dbReference type="Proteomes" id="UP000266234"/>
    </source>
</evidence>
<sequence>MSEGNVISREWVEAIANQIVEVGIDWVPGHHCRRLTSRRIVQLDNGQRRQHTVAILTGPVNSLKREAKAAELRLLTMAAANGEPVRKKSRKQRINIGIDLPFSKVPPMIQEGFAKLEKNYTKTDPMAVRHISRAKSCLIGCLGDPLCDMMLLLALTFGACTVTPHIEEKGTEFIPAKKRKDSDMLAATMVIRMLWFMRKEEFPWEDTQENVLSVGKMTQKIGKESQHRPNLTY</sequence>
<dbReference type="EMBL" id="PXOG01000005">
    <property type="protein sequence ID" value="RGP81658.1"/>
    <property type="molecule type" value="Genomic_DNA"/>
</dbReference>
<dbReference type="OrthoDB" id="5012391at2759"/>
<proteinExistence type="predicted"/>
<reference evidence="1 2" key="1">
    <citation type="journal article" date="2018" name="PLoS Pathog.">
        <title>Evolution of structural diversity of trichothecenes, a family of toxins produced by plant pathogenic and entomopathogenic fungi.</title>
        <authorList>
            <person name="Proctor R.H."/>
            <person name="McCormick S.P."/>
            <person name="Kim H.S."/>
            <person name="Cardoza R.E."/>
            <person name="Stanley A.M."/>
            <person name="Lindo L."/>
            <person name="Kelly A."/>
            <person name="Brown D.W."/>
            <person name="Lee T."/>
            <person name="Vaughan M.M."/>
            <person name="Alexander N.J."/>
            <person name="Busman M."/>
            <person name="Gutierrez S."/>
        </authorList>
    </citation>
    <scope>NUCLEOTIDE SEQUENCE [LARGE SCALE GENOMIC DNA]</scope>
    <source>
        <strain evidence="1 2">NRRL 20695</strain>
    </source>
</reference>
<accession>A0A395TAF0</accession>
<gene>
    <name evidence="1" type="ORF">FLONG3_214</name>
</gene>
<organism evidence="1 2">
    <name type="scientific">Fusarium longipes</name>
    <dbReference type="NCBI Taxonomy" id="694270"/>
    <lineage>
        <taxon>Eukaryota</taxon>
        <taxon>Fungi</taxon>
        <taxon>Dikarya</taxon>
        <taxon>Ascomycota</taxon>
        <taxon>Pezizomycotina</taxon>
        <taxon>Sordariomycetes</taxon>
        <taxon>Hypocreomycetidae</taxon>
        <taxon>Hypocreales</taxon>
        <taxon>Nectriaceae</taxon>
        <taxon>Fusarium</taxon>
    </lineage>
</organism>